<dbReference type="GO" id="GO:0016791">
    <property type="term" value="F:phosphatase activity"/>
    <property type="evidence" value="ECO:0007669"/>
    <property type="project" value="TreeGrafter"/>
</dbReference>
<keyword evidence="2" id="KW-1185">Reference proteome</keyword>
<dbReference type="Proteomes" id="UP000198914">
    <property type="component" value="Unassembled WGS sequence"/>
</dbReference>
<dbReference type="Gene3D" id="3.40.50.1000">
    <property type="entry name" value="HAD superfamily/HAD-like"/>
    <property type="match status" value="2"/>
</dbReference>
<dbReference type="EMBL" id="FNPX01000016">
    <property type="protein sequence ID" value="SDZ47724.1"/>
    <property type="molecule type" value="Genomic_DNA"/>
</dbReference>
<dbReference type="STRING" id="1244108.SAMN05444004_11623"/>
<reference evidence="2" key="1">
    <citation type="submission" date="2016-10" db="EMBL/GenBank/DDBJ databases">
        <authorList>
            <person name="Varghese N."/>
            <person name="Submissions S."/>
        </authorList>
    </citation>
    <scope>NUCLEOTIDE SEQUENCE [LARGE SCALE GENOMIC DNA]</scope>
    <source>
        <strain evidence="2">DSM 100420</strain>
    </source>
</reference>
<dbReference type="AlphaFoldDB" id="A0A1H3TBX3"/>
<dbReference type="PANTHER" id="PTHR19288:SF46">
    <property type="entry name" value="HALOACID DEHALOGENASE-LIKE HYDROLASE DOMAIN-CONTAINING PROTEIN 2"/>
    <property type="match status" value="1"/>
</dbReference>
<protein>
    <submittedName>
        <fullName evidence="1">Haloacid Dehalogenase Superfamily Class (Subfamily) IIA/haloacid dehalogenase superfamily, subfamily IA, variant 1 with third motif having Dx(3-4)D or Dx(3-4)E</fullName>
    </submittedName>
</protein>
<gene>
    <name evidence="1" type="ORF">SAMN05444004_11623</name>
</gene>
<sequence length="307" mass="32567">MGFGQGAGGNHLKDGPSTGEIFDAYHAVRTRLPPPGRHGACTPVDTLADLADHFDTFLLDAFGVLNVGETAIPGARDRVHALRDAGKRLIIVSNAAGLPHDTLMEKYDRLGFGFTPKDVITSRMALLAALETDASPVWGAMATTGAGLETLSPTLLREDTSAYDAATGFLLIGSAQWTDARQAMLEASLRNDPRPVHVGNPDIAAPREDSPSREPGYWAHRLADATGVEPQFHGKPFRGIYDLAFARIGAPGRTVMVGDSLHTDILGAQVAGVASALITSHGIMRDRDIDAAIAISGIRPDYVVRTT</sequence>
<organism evidence="1 2">
    <name type="scientific">Jannaschia faecimaris</name>
    <dbReference type="NCBI Taxonomy" id="1244108"/>
    <lineage>
        <taxon>Bacteria</taxon>
        <taxon>Pseudomonadati</taxon>
        <taxon>Pseudomonadota</taxon>
        <taxon>Alphaproteobacteria</taxon>
        <taxon>Rhodobacterales</taxon>
        <taxon>Roseobacteraceae</taxon>
        <taxon>Jannaschia</taxon>
    </lineage>
</organism>
<dbReference type="Pfam" id="PF13242">
    <property type="entry name" value="Hydrolase_like"/>
    <property type="match status" value="1"/>
</dbReference>
<evidence type="ECO:0000313" key="1">
    <source>
        <dbReference type="EMBL" id="SDZ47724.1"/>
    </source>
</evidence>
<proteinExistence type="predicted"/>
<dbReference type="InterPro" id="IPR006357">
    <property type="entry name" value="HAD-SF_hydro_IIA"/>
</dbReference>
<dbReference type="GO" id="GO:0005737">
    <property type="term" value="C:cytoplasm"/>
    <property type="evidence" value="ECO:0007669"/>
    <property type="project" value="TreeGrafter"/>
</dbReference>
<evidence type="ECO:0000313" key="2">
    <source>
        <dbReference type="Proteomes" id="UP000198914"/>
    </source>
</evidence>
<dbReference type="OrthoDB" id="148966at2"/>
<dbReference type="PANTHER" id="PTHR19288">
    <property type="entry name" value="4-NITROPHENYLPHOSPHATASE-RELATED"/>
    <property type="match status" value="1"/>
</dbReference>
<name>A0A1H3TBX3_9RHOB</name>
<dbReference type="InterPro" id="IPR036412">
    <property type="entry name" value="HAD-like_sf"/>
</dbReference>
<dbReference type="Pfam" id="PF13344">
    <property type="entry name" value="Hydrolase_6"/>
    <property type="match status" value="1"/>
</dbReference>
<dbReference type="SUPFAM" id="SSF56784">
    <property type="entry name" value="HAD-like"/>
    <property type="match status" value="1"/>
</dbReference>
<accession>A0A1H3TBX3</accession>
<dbReference type="InterPro" id="IPR023214">
    <property type="entry name" value="HAD_sf"/>
</dbReference>